<dbReference type="AlphaFoldDB" id="A0AAW4XPU8"/>
<keyword evidence="2 5" id="KW-0479">Metal-binding</keyword>
<dbReference type="InterPro" id="IPR011032">
    <property type="entry name" value="GroES-like_sf"/>
</dbReference>
<accession>A0AAW4XPU8</accession>
<sequence>MRGIVFTGNRSIEVREFADPAPGPGEVVVGIRASGMCGSDLHTYRAAAAAPSSDLMVQGHEPCGDIVAVGSAVPSHVANVGDRVMIHHYWGCGTCPDCRSGWPQMCSQMEPRVATLNEHGAHAEYMKLPAIQTLPLHEKLTYKAGAAIGCGTGTAWGALERLGDVGGKTLVVFGQGPVGLSTTMLATALGASVIAVDISDGRLDIATSLGAQSVVNSSQVSDLREVIRDLTGGRGADLAVETSGATPAARQALDVVANWGVICFVGIGADVFFNTKDTLRRQLTLRTSWTLSTVQQIRCAEFVVRESLPVDDLFSHSWALDDAAAAYSWFDSQSDGKGVFELPPR</sequence>
<dbReference type="PANTHER" id="PTHR43401:SF5">
    <property type="entry name" value="ALCOHOL DEHYDROGENASE-RELATED"/>
    <property type="match status" value="1"/>
</dbReference>
<evidence type="ECO:0000313" key="8">
    <source>
        <dbReference type="Proteomes" id="UP001198630"/>
    </source>
</evidence>
<dbReference type="Gene3D" id="3.40.50.720">
    <property type="entry name" value="NAD(P)-binding Rossmann-like Domain"/>
    <property type="match status" value="1"/>
</dbReference>
<name>A0AAW4XPU8_RHORH</name>
<dbReference type="CDD" id="cd08239">
    <property type="entry name" value="THR_DH_like"/>
    <property type="match status" value="1"/>
</dbReference>
<evidence type="ECO:0000256" key="5">
    <source>
        <dbReference type="RuleBase" id="RU361277"/>
    </source>
</evidence>
<comment type="caution">
    <text evidence="7">The sequence shown here is derived from an EMBL/GenBank/DDBJ whole genome shotgun (WGS) entry which is preliminary data.</text>
</comment>
<dbReference type="SUPFAM" id="SSF50129">
    <property type="entry name" value="GroES-like"/>
    <property type="match status" value="1"/>
</dbReference>
<comment type="similarity">
    <text evidence="5">Belongs to the zinc-containing alcohol dehydrogenase family.</text>
</comment>
<keyword evidence="4" id="KW-0560">Oxidoreductase</keyword>
<dbReference type="Pfam" id="PF00107">
    <property type="entry name" value="ADH_zinc_N"/>
    <property type="match status" value="1"/>
</dbReference>
<evidence type="ECO:0000256" key="4">
    <source>
        <dbReference type="ARBA" id="ARBA00023002"/>
    </source>
</evidence>
<dbReference type="InterPro" id="IPR050129">
    <property type="entry name" value="Zn_alcohol_dh"/>
</dbReference>
<dbReference type="PANTHER" id="PTHR43401">
    <property type="entry name" value="L-THREONINE 3-DEHYDROGENASE"/>
    <property type="match status" value="1"/>
</dbReference>
<dbReference type="EMBL" id="JAJNCO010000033">
    <property type="protein sequence ID" value="MCD2114881.1"/>
    <property type="molecule type" value="Genomic_DNA"/>
</dbReference>
<dbReference type="InterPro" id="IPR036291">
    <property type="entry name" value="NAD(P)-bd_dom_sf"/>
</dbReference>
<dbReference type="InterPro" id="IPR013149">
    <property type="entry name" value="ADH-like_C"/>
</dbReference>
<evidence type="ECO:0000259" key="6">
    <source>
        <dbReference type="SMART" id="SM00829"/>
    </source>
</evidence>
<organism evidence="7 8">
    <name type="scientific">Rhodococcus rhodochrous</name>
    <dbReference type="NCBI Taxonomy" id="1829"/>
    <lineage>
        <taxon>Bacteria</taxon>
        <taxon>Bacillati</taxon>
        <taxon>Actinomycetota</taxon>
        <taxon>Actinomycetes</taxon>
        <taxon>Mycobacteriales</taxon>
        <taxon>Nocardiaceae</taxon>
        <taxon>Rhodococcus</taxon>
    </lineage>
</organism>
<evidence type="ECO:0000313" key="7">
    <source>
        <dbReference type="EMBL" id="MCD2114881.1"/>
    </source>
</evidence>
<keyword evidence="3 5" id="KW-0862">Zinc</keyword>
<evidence type="ECO:0000256" key="3">
    <source>
        <dbReference type="ARBA" id="ARBA00022833"/>
    </source>
</evidence>
<dbReference type="Pfam" id="PF08240">
    <property type="entry name" value="ADH_N"/>
    <property type="match status" value="1"/>
</dbReference>
<dbReference type="PROSITE" id="PS00059">
    <property type="entry name" value="ADH_ZINC"/>
    <property type="match status" value="1"/>
</dbReference>
<feature type="domain" description="Enoyl reductase (ER)" evidence="6">
    <location>
        <begin position="8"/>
        <end position="340"/>
    </location>
</feature>
<dbReference type="InterPro" id="IPR020843">
    <property type="entry name" value="ER"/>
</dbReference>
<dbReference type="InterPro" id="IPR002328">
    <property type="entry name" value="ADH_Zn_CS"/>
</dbReference>
<evidence type="ECO:0000256" key="1">
    <source>
        <dbReference type="ARBA" id="ARBA00001947"/>
    </source>
</evidence>
<dbReference type="SMART" id="SM00829">
    <property type="entry name" value="PKS_ER"/>
    <property type="match status" value="1"/>
</dbReference>
<dbReference type="SUPFAM" id="SSF51735">
    <property type="entry name" value="NAD(P)-binding Rossmann-fold domains"/>
    <property type="match status" value="1"/>
</dbReference>
<gene>
    <name evidence="7" type="ORF">LQ384_27695</name>
</gene>
<protein>
    <submittedName>
        <fullName evidence="7">Zinc-binding dehydrogenase</fullName>
    </submittedName>
</protein>
<reference evidence="7" key="1">
    <citation type="submission" date="2021-11" db="EMBL/GenBank/DDBJ databases">
        <title>Development of a sustainable strategy for remediation of hydrocarbon-contaminated territories based on the waste exchange concept.</title>
        <authorList>
            <person name="Elkin A."/>
        </authorList>
    </citation>
    <scope>NUCLEOTIDE SEQUENCE</scope>
    <source>
        <strain evidence="7">IEGM 757</strain>
    </source>
</reference>
<dbReference type="Proteomes" id="UP001198630">
    <property type="component" value="Unassembled WGS sequence"/>
</dbReference>
<evidence type="ECO:0000256" key="2">
    <source>
        <dbReference type="ARBA" id="ARBA00022723"/>
    </source>
</evidence>
<dbReference type="GO" id="GO:0016491">
    <property type="term" value="F:oxidoreductase activity"/>
    <property type="evidence" value="ECO:0007669"/>
    <property type="project" value="UniProtKB-KW"/>
</dbReference>
<dbReference type="GO" id="GO:0008270">
    <property type="term" value="F:zinc ion binding"/>
    <property type="evidence" value="ECO:0007669"/>
    <property type="project" value="InterPro"/>
</dbReference>
<proteinExistence type="inferred from homology"/>
<dbReference type="InterPro" id="IPR013154">
    <property type="entry name" value="ADH-like_N"/>
</dbReference>
<comment type="cofactor">
    <cofactor evidence="1 5">
        <name>Zn(2+)</name>
        <dbReference type="ChEBI" id="CHEBI:29105"/>
    </cofactor>
</comment>
<dbReference type="Gene3D" id="3.90.180.10">
    <property type="entry name" value="Medium-chain alcohol dehydrogenases, catalytic domain"/>
    <property type="match status" value="1"/>
</dbReference>